<gene>
    <name evidence="1" type="ORF">DFJ67_0769</name>
</gene>
<proteinExistence type="predicted"/>
<sequence>MSFISFSLDRYNLPLFDVTDARYTALGAWIIGDISVYMRVCLDALAAVDDAASGRPVEPWGSDHYEVTIDANGLRFTNLHAGERGDYPLAEARPAIEEYWSFLVARPEKPGLVRSYWPELPTWQAELRQWEQTWNRRHPYRGRLFPATA</sequence>
<protein>
    <submittedName>
        <fullName evidence="1">Uncharacterized protein</fullName>
    </submittedName>
</protein>
<keyword evidence="2" id="KW-1185">Reference proteome</keyword>
<dbReference type="RefSeq" id="WP_116066582.1">
    <property type="nucleotide sequence ID" value="NZ_BONB01000001.1"/>
</dbReference>
<name>A0A3D9ZBZ9_9ACTN</name>
<comment type="caution">
    <text evidence="1">The sequence shown here is derived from an EMBL/GenBank/DDBJ whole genome shotgun (WGS) entry which is preliminary data.</text>
</comment>
<dbReference type="EMBL" id="QUMQ01000001">
    <property type="protein sequence ID" value="REF94825.1"/>
    <property type="molecule type" value="Genomic_DNA"/>
</dbReference>
<accession>A0A3D9ZBZ9</accession>
<evidence type="ECO:0000313" key="2">
    <source>
        <dbReference type="Proteomes" id="UP000256913"/>
    </source>
</evidence>
<dbReference type="Proteomes" id="UP000256913">
    <property type="component" value="Unassembled WGS sequence"/>
</dbReference>
<dbReference type="AlphaFoldDB" id="A0A3D9ZBZ9"/>
<dbReference type="OrthoDB" id="4184983at2"/>
<organism evidence="1 2">
    <name type="scientific">Asanoa ferruginea</name>
    <dbReference type="NCBI Taxonomy" id="53367"/>
    <lineage>
        <taxon>Bacteria</taxon>
        <taxon>Bacillati</taxon>
        <taxon>Actinomycetota</taxon>
        <taxon>Actinomycetes</taxon>
        <taxon>Micromonosporales</taxon>
        <taxon>Micromonosporaceae</taxon>
        <taxon>Asanoa</taxon>
    </lineage>
</organism>
<evidence type="ECO:0000313" key="1">
    <source>
        <dbReference type="EMBL" id="REF94825.1"/>
    </source>
</evidence>
<reference evidence="1 2" key="1">
    <citation type="submission" date="2018-08" db="EMBL/GenBank/DDBJ databases">
        <title>Sequencing the genomes of 1000 actinobacteria strains.</title>
        <authorList>
            <person name="Klenk H.-P."/>
        </authorList>
    </citation>
    <scope>NUCLEOTIDE SEQUENCE [LARGE SCALE GENOMIC DNA]</scope>
    <source>
        <strain evidence="1 2">DSM 44099</strain>
    </source>
</reference>